<keyword evidence="2" id="KW-1185">Reference proteome</keyword>
<dbReference type="SUPFAM" id="SSF101478">
    <property type="entry name" value="ADP-ribosylglycohydrolase"/>
    <property type="match status" value="2"/>
</dbReference>
<comment type="caution">
    <text evidence="1">The sequence shown here is derived from an EMBL/GenBank/DDBJ whole genome shotgun (WGS) entry which is preliminary data.</text>
</comment>
<accession>A0ABR1FJH3</accession>
<dbReference type="PANTHER" id="PTHR16222">
    <property type="entry name" value="ADP-RIBOSYLGLYCOHYDROLASE"/>
    <property type="match status" value="1"/>
</dbReference>
<evidence type="ECO:0000313" key="1">
    <source>
        <dbReference type="EMBL" id="KAK7232032.1"/>
    </source>
</evidence>
<dbReference type="EMBL" id="JBBJCI010000371">
    <property type="protein sequence ID" value="KAK7232032.1"/>
    <property type="molecule type" value="Genomic_DNA"/>
</dbReference>
<dbReference type="Pfam" id="PF03747">
    <property type="entry name" value="ADP_ribosyl_GH"/>
    <property type="match status" value="2"/>
</dbReference>
<dbReference type="InterPro" id="IPR036705">
    <property type="entry name" value="Ribosyl_crysJ1_sf"/>
</dbReference>
<sequence>MRWAGLLFVCGASGNKDCAATTGAKNCAAPPPEMSKGSKDRVQGALWGLLAGDALASPTHWYYGGLRQVQGDYGRQGIRDYTKPVAEMQGSIMPRSNTDGAGRGSYNEDRTTVIGDVINHGKKPYWNPRTSFHYHGTLAAGENTLEAQLSRLLVRTIAARGGVDDAAFRDAYVAWMTTPGSHNDSYASTCHRMFFANYAHGKRDPADCPDNDRHNVDTIDGLVLPSVAAVAAAYGGGPGARAEAVDAAVRVARQSLPSALAMAKKYGGDDVFDALLVNANVGGENVHRGAVLGALLGANKGRSRLPPRLVDGLAATSEIAAEIDALVAALAPK</sequence>
<dbReference type="InterPro" id="IPR050792">
    <property type="entry name" value="ADP-ribosylglycohydrolase"/>
</dbReference>
<dbReference type="Gene3D" id="1.10.4080.10">
    <property type="entry name" value="ADP-ribosylation/Crystallin J1"/>
    <property type="match status" value="2"/>
</dbReference>
<dbReference type="PANTHER" id="PTHR16222:SF34">
    <property type="entry name" value="ADP-RIBOSYLGLYCOHYDROLASE"/>
    <property type="match status" value="1"/>
</dbReference>
<gene>
    <name evidence="1" type="ORF">SO694_00031047</name>
</gene>
<evidence type="ECO:0000313" key="2">
    <source>
        <dbReference type="Proteomes" id="UP001363151"/>
    </source>
</evidence>
<organism evidence="1 2">
    <name type="scientific">Aureococcus anophagefferens</name>
    <name type="common">Harmful bloom alga</name>
    <dbReference type="NCBI Taxonomy" id="44056"/>
    <lineage>
        <taxon>Eukaryota</taxon>
        <taxon>Sar</taxon>
        <taxon>Stramenopiles</taxon>
        <taxon>Ochrophyta</taxon>
        <taxon>Pelagophyceae</taxon>
        <taxon>Pelagomonadales</taxon>
        <taxon>Pelagomonadaceae</taxon>
        <taxon>Aureococcus</taxon>
    </lineage>
</organism>
<reference evidence="1 2" key="1">
    <citation type="submission" date="2024-03" db="EMBL/GenBank/DDBJ databases">
        <title>Aureococcus anophagefferens CCMP1851 and Kratosvirus quantuckense: Draft genome of a second virus-susceptible host strain in the model system.</title>
        <authorList>
            <person name="Chase E."/>
            <person name="Truchon A.R."/>
            <person name="Schepens W."/>
            <person name="Wilhelm S.W."/>
        </authorList>
    </citation>
    <scope>NUCLEOTIDE SEQUENCE [LARGE SCALE GENOMIC DNA]</scope>
    <source>
        <strain evidence="1 2">CCMP1851</strain>
    </source>
</reference>
<protein>
    <submittedName>
        <fullName evidence="1">ADP-ribosylglycohydrolase</fullName>
    </submittedName>
</protein>
<dbReference type="InterPro" id="IPR005502">
    <property type="entry name" value="Ribosyl_crysJ1"/>
</dbReference>
<dbReference type="Proteomes" id="UP001363151">
    <property type="component" value="Unassembled WGS sequence"/>
</dbReference>
<proteinExistence type="predicted"/>
<name>A0ABR1FJH3_AURAN</name>